<dbReference type="CDD" id="cd07043">
    <property type="entry name" value="STAS_anti-anti-sigma_factors"/>
    <property type="match status" value="1"/>
</dbReference>
<dbReference type="PATRIC" id="fig|272123.3.peg.3529"/>
<gene>
    <name evidence="4" type="ordered locus">Anacy_3237</name>
</gene>
<dbReference type="InterPro" id="IPR003658">
    <property type="entry name" value="Anti-sigma_ant"/>
</dbReference>
<dbReference type="SUPFAM" id="SSF52091">
    <property type="entry name" value="SpoIIaa-like"/>
    <property type="match status" value="1"/>
</dbReference>
<evidence type="ECO:0000259" key="3">
    <source>
        <dbReference type="PROSITE" id="PS50801"/>
    </source>
</evidence>
<comment type="similarity">
    <text evidence="1 2">Belongs to the anti-sigma-factor antagonist family.</text>
</comment>
<dbReference type="Proteomes" id="UP000010474">
    <property type="component" value="Chromosome"/>
</dbReference>
<proteinExistence type="inferred from homology"/>
<dbReference type="STRING" id="272123.Anacy_3237"/>
<evidence type="ECO:0000256" key="2">
    <source>
        <dbReference type="RuleBase" id="RU003749"/>
    </source>
</evidence>
<dbReference type="Gene3D" id="3.30.750.24">
    <property type="entry name" value="STAS domain"/>
    <property type="match status" value="1"/>
</dbReference>
<feature type="domain" description="STAS" evidence="3">
    <location>
        <begin position="1"/>
        <end position="100"/>
    </location>
</feature>
<dbReference type="PANTHER" id="PTHR33495">
    <property type="entry name" value="ANTI-SIGMA FACTOR ANTAGONIST TM_1081-RELATED-RELATED"/>
    <property type="match status" value="1"/>
</dbReference>
<dbReference type="OrthoDB" id="9796076at2"/>
<reference evidence="5" key="1">
    <citation type="journal article" date="2013" name="Proc. Natl. Acad. Sci. U.S.A.">
        <title>Improving the coverage of the cyanobacterial phylum using diversity-driven genome sequencing.</title>
        <authorList>
            <person name="Shih P.M."/>
            <person name="Wu D."/>
            <person name="Latifi A."/>
            <person name="Axen S.D."/>
            <person name="Fewer D.P."/>
            <person name="Talla E."/>
            <person name="Calteau A."/>
            <person name="Cai F."/>
            <person name="Tandeau de Marsac N."/>
            <person name="Rippka R."/>
            <person name="Herdman M."/>
            <person name="Sivonen K."/>
            <person name="Coursin T."/>
            <person name="Laurent T."/>
            <person name="Goodwin L."/>
            <person name="Nolan M."/>
            <person name="Davenport K.W."/>
            <person name="Han C.S."/>
            <person name="Rubin E.M."/>
            <person name="Eisen J.A."/>
            <person name="Woyke T."/>
            <person name="Gugger M."/>
            <person name="Kerfeld C.A."/>
        </authorList>
    </citation>
    <scope>NUCLEOTIDE SEQUENCE [LARGE SCALE GENOMIC DNA]</scope>
    <source>
        <strain evidence="5">ATCC 27899 / PCC 7122</strain>
    </source>
</reference>
<dbReference type="PANTHER" id="PTHR33495:SF2">
    <property type="entry name" value="ANTI-SIGMA FACTOR ANTAGONIST TM_1081-RELATED"/>
    <property type="match status" value="1"/>
</dbReference>
<evidence type="ECO:0000256" key="1">
    <source>
        <dbReference type="ARBA" id="ARBA00009013"/>
    </source>
</evidence>
<protein>
    <recommendedName>
        <fullName evidence="2">Anti-sigma factor antagonist</fullName>
    </recommendedName>
</protein>
<dbReference type="KEGG" id="acy:Anacy_3237"/>
<dbReference type="AlphaFoldDB" id="K9ZJZ1"/>
<dbReference type="InterPro" id="IPR036513">
    <property type="entry name" value="STAS_dom_sf"/>
</dbReference>
<sequence length="100" mass="11374">MDSQVKMIQPQGIFNSKNGQQLLEEVDQLTSDIKTILIDFQDVTFMDSSGFSALLVTLKTVRQKNVRLVICSINEQIKMIFDMTNTNQVFEVLPDQASFI</sequence>
<dbReference type="InterPro" id="IPR002645">
    <property type="entry name" value="STAS_dom"/>
</dbReference>
<evidence type="ECO:0000313" key="5">
    <source>
        <dbReference type="Proteomes" id="UP000010474"/>
    </source>
</evidence>
<dbReference type="EMBL" id="CP003659">
    <property type="protein sequence ID" value="AFZ58645.1"/>
    <property type="molecule type" value="Genomic_DNA"/>
</dbReference>
<dbReference type="PROSITE" id="PS50801">
    <property type="entry name" value="STAS"/>
    <property type="match status" value="1"/>
</dbReference>
<evidence type="ECO:0000313" key="4">
    <source>
        <dbReference type="EMBL" id="AFZ58645.1"/>
    </source>
</evidence>
<dbReference type="eggNOG" id="COG1366">
    <property type="taxonomic scope" value="Bacteria"/>
</dbReference>
<dbReference type="NCBIfam" id="TIGR00377">
    <property type="entry name" value="ant_ant_sig"/>
    <property type="match status" value="1"/>
</dbReference>
<name>K9ZJZ1_ANACC</name>
<dbReference type="Pfam" id="PF01740">
    <property type="entry name" value="STAS"/>
    <property type="match status" value="1"/>
</dbReference>
<dbReference type="HOGENOM" id="CLU_115403_6_1_3"/>
<dbReference type="GO" id="GO:0043856">
    <property type="term" value="F:anti-sigma factor antagonist activity"/>
    <property type="evidence" value="ECO:0007669"/>
    <property type="project" value="InterPro"/>
</dbReference>
<keyword evidence="5" id="KW-1185">Reference proteome</keyword>
<accession>K9ZJZ1</accession>
<organism evidence="4 5">
    <name type="scientific">Anabaena cylindrica (strain ATCC 27899 / PCC 7122)</name>
    <dbReference type="NCBI Taxonomy" id="272123"/>
    <lineage>
        <taxon>Bacteria</taxon>
        <taxon>Bacillati</taxon>
        <taxon>Cyanobacteriota</taxon>
        <taxon>Cyanophyceae</taxon>
        <taxon>Nostocales</taxon>
        <taxon>Nostocaceae</taxon>
        <taxon>Anabaena</taxon>
    </lineage>
</organism>